<evidence type="ECO:0000256" key="2">
    <source>
        <dbReference type="SAM" id="SignalP"/>
    </source>
</evidence>
<dbReference type="InParanoid" id="D7G0S7"/>
<gene>
    <name evidence="3" type="ORF">Esi_0042_0115</name>
</gene>
<evidence type="ECO:0008006" key="5">
    <source>
        <dbReference type="Google" id="ProtNLM"/>
    </source>
</evidence>
<evidence type="ECO:0000256" key="1">
    <source>
        <dbReference type="SAM" id="MobiDB-lite"/>
    </source>
</evidence>
<dbReference type="STRING" id="2880.D7G0S7"/>
<proteinExistence type="predicted"/>
<dbReference type="SUPFAM" id="SSF143456">
    <property type="entry name" value="VC0467-like"/>
    <property type="match status" value="1"/>
</dbReference>
<sequence length="311" mass="33282">MLLSLVITAGAALGVVESFLPPAALQCHPSVPFGTAAAARLGRNKGLPVPAASSRDGGSGGGVEDQGRRWEEMDRGGGGGDADDDLLSEVKGRDWRLFRKNLITRYGEDIGKDPWSDGCWAHDIGTVEAGCLLIATEEIDSGTFHQSVILVLSHARDQGTLGLILNRPGPQRLRSLPGLQPDLAEVFGDSQVFDGGPMGLGTMTVLHDANVEGSDPVLDGGVFAGGFDTLVDVTRQGTVSKDRVRFVHGHSAWSPGQLQGELDHNQWFVAAAAPELITEHCDKPFHPLWTKLLRLMGGKYQEVAKRNEPRL</sequence>
<accession>D7G0S7</accession>
<dbReference type="InterPro" id="IPR003774">
    <property type="entry name" value="AlgH-like"/>
</dbReference>
<dbReference type="EMBL" id="FN649760">
    <property type="protein sequence ID" value="CBJ26740.1"/>
    <property type="molecule type" value="Genomic_DNA"/>
</dbReference>
<evidence type="ECO:0000313" key="4">
    <source>
        <dbReference type="Proteomes" id="UP000002630"/>
    </source>
</evidence>
<dbReference type="Pfam" id="PF02622">
    <property type="entry name" value="DUF179"/>
    <property type="match status" value="1"/>
</dbReference>
<feature type="region of interest" description="Disordered" evidence="1">
    <location>
        <begin position="47"/>
        <end position="85"/>
    </location>
</feature>
<feature type="chain" id="PRO_5003096093" description="Transcriptional regulator" evidence="2">
    <location>
        <begin position="19"/>
        <end position="311"/>
    </location>
</feature>
<name>D7G0S7_ECTSI</name>
<dbReference type="OrthoDB" id="272750at2759"/>
<dbReference type="AlphaFoldDB" id="D7G0S7"/>
<feature type="signal peptide" evidence="2">
    <location>
        <begin position="1"/>
        <end position="18"/>
    </location>
</feature>
<dbReference type="Proteomes" id="UP000002630">
    <property type="component" value="Unassembled WGS sequence"/>
</dbReference>
<dbReference type="PANTHER" id="PTHR31984">
    <property type="entry name" value="TRANSPORTER, PUTATIVE (DUF179)-RELATED"/>
    <property type="match status" value="1"/>
</dbReference>
<reference evidence="3 4" key="1">
    <citation type="journal article" date="2010" name="Nature">
        <title>The Ectocarpus genome and the independent evolution of multicellularity in brown algae.</title>
        <authorList>
            <person name="Cock J.M."/>
            <person name="Sterck L."/>
            <person name="Rouze P."/>
            <person name="Scornet D."/>
            <person name="Allen A.E."/>
            <person name="Amoutzias G."/>
            <person name="Anthouard V."/>
            <person name="Artiguenave F."/>
            <person name="Aury J.M."/>
            <person name="Badger J.H."/>
            <person name="Beszteri B."/>
            <person name="Billiau K."/>
            <person name="Bonnet E."/>
            <person name="Bothwell J.H."/>
            <person name="Bowler C."/>
            <person name="Boyen C."/>
            <person name="Brownlee C."/>
            <person name="Carrano C.J."/>
            <person name="Charrier B."/>
            <person name="Cho G.Y."/>
            <person name="Coelho S.M."/>
            <person name="Collen J."/>
            <person name="Corre E."/>
            <person name="Da Silva C."/>
            <person name="Delage L."/>
            <person name="Delaroque N."/>
            <person name="Dittami S.M."/>
            <person name="Doulbeau S."/>
            <person name="Elias M."/>
            <person name="Farnham G."/>
            <person name="Gachon C.M."/>
            <person name="Gschloessl B."/>
            <person name="Heesch S."/>
            <person name="Jabbari K."/>
            <person name="Jubin C."/>
            <person name="Kawai H."/>
            <person name="Kimura K."/>
            <person name="Kloareg B."/>
            <person name="Kupper F.C."/>
            <person name="Lang D."/>
            <person name="Le Bail A."/>
            <person name="Leblanc C."/>
            <person name="Lerouge P."/>
            <person name="Lohr M."/>
            <person name="Lopez P.J."/>
            <person name="Martens C."/>
            <person name="Maumus F."/>
            <person name="Michel G."/>
            <person name="Miranda-Saavedra D."/>
            <person name="Morales J."/>
            <person name="Moreau H."/>
            <person name="Motomura T."/>
            <person name="Nagasato C."/>
            <person name="Napoli C.A."/>
            <person name="Nelson D.R."/>
            <person name="Nyvall-Collen P."/>
            <person name="Peters A.F."/>
            <person name="Pommier C."/>
            <person name="Potin P."/>
            <person name="Poulain J."/>
            <person name="Quesneville H."/>
            <person name="Read B."/>
            <person name="Rensing S.A."/>
            <person name="Ritter A."/>
            <person name="Rousvoal S."/>
            <person name="Samanta M."/>
            <person name="Samson G."/>
            <person name="Schroeder D.C."/>
            <person name="Segurens B."/>
            <person name="Strittmatter M."/>
            <person name="Tonon T."/>
            <person name="Tregear J.W."/>
            <person name="Valentin K."/>
            <person name="von Dassow P."/>
            <person name="Yamagishi T."/>
            <person name="Van de Peer Y."/>
            <person name="Wincker P."/>
        </authorList>
    </citation>
    <scope>NUCLEOTIDE SEQUENCE [LARGE SCALE GENOMIC DNA]</scope>
    <source>
        <strain evidence="4">Ec32 / CCAP1310/4</strain>
    </source>
</reference>
<keyword evidence="4" id="KW-1185">Reference proteome</keyword>
<keyword evidence="2" id="KW-0732">Signal</keyword>
<dbReference type="PANTHER" id="PTHR31984:SF17">
    <property type="entry name" value="TRANSCRIPTIONAL REGULATOR"/>
    <property type="match status" value="1"/>
</dbReference>
<evidence type="ECO:0000313" key="3">
    <source>
        <dbReference type="EMBL" id="CBJ26740.1"/>
    </source>
</evidence>
<dbReference type="eggNOG" id="ENOG502QRDU">
    <property type="taxonomic scope" value="Eukaryota"/>
</dbReference>
<organism evidence="3 4">
    <name type="scientific">Ectocarpus siliculosus</name>
    <name type="common">Brown alga</name>
    <name type="synonym">Conferva siliculosa</name>
    <dbReference type="NCBI Taxonomy" id="2880"/>
    <lineage>
        <taxon>Eukaryota</taxon>
        <taxon>Sar</taxon>
        <taxon>Stramenopiles</taxon>
        <taxon>Ochrophyta</taxon>
        <taxon>PX clade</taxon>
        <taxon>Phaeophyceae</taxon>
        <taxon>Ectocarpales</taxon>
        <taxon>Ectocarpaceae</taxon>
        <taxon>Ectocarpus</taxon>
    </lineage>
</organism>
<dbReference type="Gene3D" id="3.40.1740.10">
    <property type="entry name" value="VC0467-like"/>
    <property type="match status" value="1"/>
</dbReference>
<protein>
    <recommendedName>
        <fullName evidence="5">Transcriptional regulator</fullName>
    </recommendedName>
</protein>
<feature type="compositionally biased region" description="Basic and acidic residues" evidence="1">
    <location>
        <begin position="65"/>
        <end position="75"/>
    </location>
</feature>